<comment type="caution">
    <text evidence="1">The sequence shown here is derived from an EMBL/GenBank/DDBJ whole genome shotgun (WGS) entry which is preliminary data.</text>
</comment>
<evidence type="ECO:0000313" key="2">
    <source>
        <dbReference type="Proteomes" id="UP000294489"/>
    </source>
</evidence>
<dbReference type="Proteomes" id="UP000294489">
    <property type="component" value="Unassembled WGS sequence"/>
</dbReference>
<dbReference type="EMBL" id="SOEC01000008">
    <property type="protein sequence ID" value="TDX29112.1"/>
    <property type="molecule type" value="Genomic_DNA"/>
</dbReference>
<protein>
    <submittedName>
        <fullName evidence="1">Uncharacterized protein</fullName>
    </submittedName>
</protein>
<gene>
    <name evidence="1" type="ORF">DFO67_108156</name>
</gene>
<name>A0A4R8FZL3_9GAMM</name>
<proteinExistence type="predicted"/>
<sequence length="68" mass="7607">MPSTYRPLAIKNQSTGAKPNLWGILEERGGERIVLEERYLTYQEAEARADELNEIARTCFGGPKVNGP</sequence>
<organism evidence="1 2">
    <name type="scientific">Modicisalibacter xianhensis</name>
    <dbReference type="NCBI Taxonomy" id="442341"/>
    <lineage>
        <taxon>Bacteria</taxon>
        <taxon>Pseudomonadati</taxon>
        <taxon>Pseudomonadota</taxon>
        <taxon>Gammaproteobacteria</taxon>
        <taxon>Oceanospirillales</taxon>
        <taxon>Halomonadaceae</taxon>
        <taxon>Modicisalibacter</taxon>
    </lineage>
</organism>
<evidence type="ECO:0000313" key="1">
    <source>
        <dbReference type="EMBL" id="TDX29112.1"/>
    </source>
</evidence>
<reference evidence="1 2" key="1">
    <citation type="submission" date="2019-03" db="EMBL/GenBank/DDBJ databases">
        <title>Freshwater and sediment microbial communities from various areas in North America, analyzing microbe dynamics in response to fracking.</title>
        <authorList>
            <person name="Lamendella R."/>
        </authorList>
    </citation>
    <scope>NUCLEOTIDE SEQUENCE [LARGE SCALE GENOMIC DNA]</scope>
    <source>
        <strain evidence="1 2">6_TX</strain>
    </source>
</reference>
<dbReference type="AlphaFoldDB" id="A0A4R8FZL3"/>
<accession>A0A4R8FZL3</accession>